<protein>
    <recommendedName>
        <fullName evidence="2">Methyltransferase FkbM domain-containing protein</fullName>
    </recommendedName>
</protein>
<evidence type="ECO:0000313" key="4">
    <source>
        <dbReference type="Proteomes" id="UP000494105"/>
    </source>
</evidence>
<feature type="domain" description="Methyltransferase FkbM" evidence="2">
    <location>
        <begin position="284"/>
        <end position="435"/>
    </location>
</feature>
<organism evidence="3 4">
    <name type="scientific">Achromobacter piechaudii</name>
    <dbReference type="NCBI Taxonomy" id="72556"/>
    <lineage>
        <taxon>Bacteria</taxon>
        <taxon>Pseudomonadati</taxon>
        <taxon>Pseudomonadota</taxon>
        <taxon>Betaproteobacteria</taxon>
        <taxon>Burkholderiales</taxon>
        <taxon>Alcaligenaceae</taxon>
        <taxon>Achromobacter</taxon>
    </lineage>
</organism>
<dbReference type="SUPFAM" id="SSF53335">
    <property type="entry name" value="S-adenosyl-L-methionine-dependent methyltransferases"/>
    <property type="match status" value="1"/>
</dbReference>
<sequence length="495" mass="54473">MSSISGSRRRKQQLRKSVAAQEAQPVQMVMPYDENLLERVRTQWQFGDWDSLVRLERNTIQHHPDRSKLALLAAAGQFQTGRAELGRQYVRLAQDWGCGETLVMQVLAAGVHNSLGRAAAQAGNAPRALRHFESAIQIVSPGSDSRLLLRARCQEQYAQLGLKVPESSGELQNHRPTQAVSHALRLTHVNDESPVDVDAFFSAEEGERPRALSEAADYFANSFEQARVPTVDWVSVVHRGNTYFFLHFSGDYIPKKMAEKGQFYEPAYLNLLARLHKPGGLIIDGGANIGNHAVFFAGVMGGPVIAFEPQPFNYGCLLANVYLNRLEAKVDVRQVALGDEDGQIELVQALEGNYGSFTADPSLAKSAEGDSGALTVFPVPVSTLDAELADYQDAVSIIKLDLEGMEPDALRGAKNIIERSLPVIAVECFTKSVYQEIKNLLGGMDYFVIDSTNATPTFIFLSRRNPRHLEALSTYLEMSSVGKFASSAVFNESKP</sequence>
<evidence type="ECO:0000313" key="3">
    <source>
        <dbReference type="EMBL" id="CAB3871675.1"/>
    </source>
</evidence>
<dbReference type="Gene3D" id="1.25.40.10">
    <property type="entry name" value="Tetratricopeptide repeat domain"/>
    <property type="match status" value="1"/>
</dbReference>
<dbReference type="PANTHER" id="PTHR34203:SF15">
    <property type="entry name" value="SLL1173 PROTEIN"/>
    <property type="match status" value="1"/>
</dbReference>
<dbReference type="Gene3D" id="3.40.50.150">
    <property type="entry name" value="Vaccinia Virus protein VP39"/>
    <property type="match status" value="1"/>
</dbReference>
<feature type="region of interest" description="Disordered" evidence="1">
    <location>
        <begin position="1"/>
        <end position="20"/>
    </location>
</feature>
<dbReference type="RefSeq" id="WP_175128724.1">
    <property type="nucleotide sequence ID" value="NZ_CADILD010000002.1"/>
</dbReference>
<dbReference type="Proteomes" id="UP000494105">
    <property type="component" value="Unassembled WGS sequence"/>
</dbReference>
<reference evidence="3 4" key="1">
    <citation type="submission" date="2020-04" db="EMBL/GenBank/DDBJ databases">
        <authorList>
            <person name="De Canck E."/>
        </authorList>
    </citation>
    <scope>NUCLEOTIDE SEQUENCE [LARGE SCALE GENOMIC DNA]</scope>
    <source>
        <strain evidence="3 4">LMG 1861</strain>
    </source>
</reference>
<gene>
    <name evidence="3" type="ORF">LMG1861_02798</name>
</gene>
<dbReference type="InterPro" id="IPR029063">
    <property type="entry name" value="SAM-dependent_MTases_sf"/>
</dbReference>
<evidence type="ECO:0000259" key="2">
    <source>
        <dbReference type="Pfam" id="PF05050"/>
    </source>
</evidence>
<dbReference type="AlphaFoldDB" id="A0A6S7DDT7"/>
<dbReference type="InterPro" id="IPR011990">
    <property type="entry name" value="TPR-like_helical_dom_sf"/>
</dbReference>
<evidence type="ECO:0000256" key="1">
    <source>
        <dbReference type="SAM" id="MobiDB-lite"/>
    </source>
</evidence>
<proteinExistence type="predicted"/>
<name>A0A6S7DDT7_9BURK</name>
<dbReference type="PANTHER" id="PTHR34203">
    <property type="entry name" value="METHYLTRANSFERASE, FKBM FAMILY PROTEIN"/>
    <property type="match status" value="1"/>
</dbReference>
<accession>A0A6S7DDT7</accession>
<dbReference type="InterPro" id="IPR006342">
    <property type="entry name" value="FkbM_mtfrase"/>
</dbReference>
<dbReference type="InterPro" id="IPR052514">
    <property type="entry name" value="SAM-dependent_MTase"/>
</dbReference>
<dbReference type="EMBL" id="CADILD010000002">
    <property type="protein sequence ID" value="CAB3871675.1"/>
    <property type="molecule type" value="Genomic_DNA"/>
</dbReference>
<dbReference type="NCBIfam" id="TIGR01444">
    <property type="entry name" value="fkbM_fam"/>
    <property type="match status" value="1"/>
</dbReference>
<dbReference type="Pfam" id="PF05050">
    <property type="entry name" value="Methyltransf_21"/>
    <property type="match status" value="1"/>
</dbReference>